<dbReference type="AlphaFoldDB" id="A0A4Q7V4R0"/>
<dbReference type="InterPro" id="IPR051451">
    <property type="entry name" value="PhoH2-like"/>
</dbReference>
<evidence type="ECO:0000313" key="10">
    <source>
        <dbReference type="Proteomes" id="UP000291591"/>
    </source>
</evidence>
<dbReference type="PROSITE" id="PS50819">
    <property type="entry name" value="INTEIN_ENDONUCLEASE"/>
    <property type="match status" value="1"/>
</dbReference>
<evidence type="ECO:0000259" key="8">
    <source>
        <dbReference type="PROSITE" id="PS50819"/>
    </source>
</evidence>
<keyword evidence="10" id="KW-1185">Reference proteome</keyword>
<keyword evidence="5" id="KW-0067">ATP-binding</keyword>
<dbReference type="SUPFAM" id="SSF55608">
    <property type="entry name" value="Homing endonucleases"/>
    <property type="match status" value="1"/>
</dbReference>
<dbReference type="Gene3D" id="3.10.28.10">
    <property type="entry name" value="Homing endonucleases"/>
    <property type="match status" value="1"/>
</dbReference>
<evidence type="ECO:0000256" key="7">
    <source>
        <dbReference type="SAM" id="MobiDB-lite"/>
    </source>
</evidence>
<dbReference type="Pfam" id="PF02562">
    <property type="entry name" value="PhoH"/>
    <property type="match status" value="2"/>
</dbReference>
<evidence type="ECO:0000256" key="2">
    <source>
        <dbReference type="ARBA" id="ARBA00010393"/>
    </source>
</evidence>
<name>A0A4Q7V4R0_PSEST</name>
<evidence type="ECO:0000256" key="6">
    <source>
        <dbReference type="ARBA" id="ARBA00039970"/>
    </source>
</evidence>
<protein>
    <recommendedName>
        <fullName evidence="6">PhoH-like protein</fullName>
    </recommendedName>
</protein>
<accession>A0A4Q7V4R0</accession>
<dbReference type="SUPFAM" id="SSF52540">
    <property type="entry name" value="P-loop containing nucleoside triphosphate hydrolases"/>
    <property type="match status" value="2"/>
</dbReference>
<dbReference type="GO" id="GO:0005829">
    <property type="term" value="C:cytosol"/>
    <property type="evidence" value="ECO:0007669"/>
    <property type="project" value="TreeGrafter"/>
</dbReference>
<dbReference type="Gene3D" id="2.170.16.10">
    <property type="entry name" value="Hedgehog/Intein (Hint) domain"/>
    <property type="match status" value="1"/>
</dbReference>
<dbReference type="PANTHER" id="PTHR30473">
    <property type="entry name" value="PROTEIN PHOH"/>
    <property type="match status" value="1"/>
</dbReference>
<dbReference type="InterPro" id="IPR027417">
    <property type="entry name" value="P-loop_NTPase"/>
</dbReference>
<feature type="region of interest" description="Disordered" evidence="7">
    <location>
        <begin position="701"/>
        <end position="724"/>
    </location>
</feature>
<feature type="compositionally biased region" description="Polar residues" evidence="7">
    <location>
        <begin position="705"/>
        <end position="724"/>
    </location>
</feature>
<gene>
    <name evidence="9" type="ORF">EV383_4535</name>
</gene>
<dbReference type="InterPro" id="IPR036844">
    <property type="entry name" value="Hint_dom_sf"/>
</dbReference>
<organism evidence="9 10">
    <name type="scientific">Pseudonocardia sediminis</name>
    <dbReference type="NCBI Taxonomy" id="1397368"/>
    <lineage>
        <taxon>Bacteria</taxon>
        <taxon>Bacillati</taxon>
        <taxon>Actinomycetota</taxon>
        <taxon>Actinomycetes</taxon>
        <taxon>Pseudonocardiales</taxon>
        <taxon>Pseudonocardiaceae</taxon>
        <taxon>Pseudonocardia</taxon>
    </lineage>
</organism>
<dbReference type="Pfam" id="PF14528">
    <property type="entry name" value="LAGLIDADG_3"/>
    <property type="match status" value="1"/>
</dbReference>
<dbReference type="GO" id="GO:0005524">
    <property type="term" value="F:ATP binding"/>
    <property type="evidence" value="ECO:0007669"/>
    <property type="project" value="UniProtKB-KW"/>
</dbReference>
<dbReference type="GO" id="GO:0004519">
    <property type="term" value="F:endonuclease activity"/>
    <property type="evidence" value="ECO:0007669"/>
    <property type="project" value="InterPro"/>
</dbReference>
<feature type="domain" description="DOD-type homing endonuclease" evidence="8">
    <location>
        <begin position="364"/>
        <end position="506"/>
    </location>
</feature>
<evidence type="ECO:0000256" key="5">
    <source>
        <dbReference type="ARBA" id="ARBA00022840"/>
    </source>
</evidence>
<dbReference type="Gene3D" id="3.40.50.300">
    <property type="entry name" value="P-loop containing nucleotide triphosphate hydrolases"/>
    <property type="match status" value="2"/>
</dbReference>
<sequence length="724" mass="78300">MTGTEPGGPIDARDGTVRSRMVVPDAALLALLGSSDESLRTAEDALTADVHVRGNELTLTGLPADVAFAERVFTELITLAERGQQVTGDAVRRTVEMLSDEGADDRERLGESPAEVLSLDILSRRGKTIRPKTLNQKRYVDSIDSNTIVFGVGPAGTGKTYLAMAKAVQALQAKTVNRIILTRPAVEAGERLGYLPGTLYEKIDPYLRPLYDALHDMLDPDSIPKLMAAGTIEVAPLAYMRGRAQPVDTPVLTPDGFRRIGSLRVGDMVTGSDGRPTPVLGVHPQGNKEVFRLTTQDGASTLACGEHLWHVRTPDDRRRGKDGRVLQTRDMLGKLRWSHAHRYELPLVGAVQSPEQDVPMDPYALGLLLGDGCLTTTTTPAFATKDPELAEALDAALPDIELIRRTEVDYVLRRVGGGGRGGVITANPVTAILRDLGLAGTRSDTKFVPAGYLNNSAEVRLAVLQGLLDSDGGPVRQRGRTCRIQYTSCSDRLRDDVMYLVRSLGGVAYARTRTAEGRRPGLAKGRPVHNRSDAHVLDIRLPAGLAPFRLTRKATAYDADGGGRPMRFVESIEPAGEADCVCISVAAADSLYVTEDFIVTHNTLNDAFIILDEAQNTTPEQMKMFLTRLGFGSRIVVTGDVTQIDLPGHAKSGLQVVREILDGVDDVHFATLDSADVVRHRLVGDIVDAYARWDAAGERRAAMSAGNTAPRNGPPQTRQAGRRR</sequence>
<dbReference type="InterPro" id="IPR003714">
    <property type="entry name" value="PhoH"/>
</dbReference>
<evidence type="ECO:0000256" key="3">
    <source>
        <dbReference type="ARBA" id="ARBA00022490"/>
    </source>
</evidence>
<dbReference type="SUPFAM" id="SSF51294">
    <property type="entry name" value="Hedgehog/intein (Hint) domain"/>
    <property type="match status" value="1"/>
</dbReference>
<keyword evidence="4" id="KW-0547">Nucleotide-binding</keyword>
<comment type="similarity">
    <text evidence="2">Belongs to the PhoH family.</text>
</comment>
<dbReference type="PANTHER" id="PTHR30473:SF1">
    <property type="entry name" value="PHOH-LIKE PROTEIN"/>
    <property type="match status" value="1"/>
</dbReference>
<reference evidence="9 10" key="1">
    <citation type="submission" date="2019-02" db="EMBL/GenBank/DDBJ databases">
        <title>Sequencing the genomes of 1000 actinobacteria strains.</title>
        <authorList>
            <person name="Klenk H.-P."/>
        </authorList>
    </citation>
    <scope>NUCLEOTIDE SEQUENCE [LARGE SCALE GENOMIC DNA]</scope>
    <source>
        <strain evidence="9 10">DSM 45779</strain>
    </source>
</reference>
<dbReference type="InterPro" id="IPR027434">
    <property type="entry name" value="Homing_endonucl"/>
</dbReference>
<comment type="subcellular location">
    <subcellularLocation>
        <location evidence="1">Cytoplasm</location>
    </subcellularLocation>
</comment>
<dbReference type="InterPro" id="IPR004860">
    <property type="entry name" value="LAGLIDADG_dom"/>
</dbReference>
<evidence type="ECO:0000256" key="4">
    <source>
        <dbReference type="ARBA" id="ARBA00022741"/>
    </source>
</evidence>
<proteinExistence type="inferred from homology"/>
<evidence type="ECO:0000313" key="9">
    <source>
        <dbReference type="EMBL" id="RZT87609.1"/>
    </source>
</evidence>
<keyword evidence="3" id="KW-0963">Cytoplasm</keyword>
<dbReference type="InterPro" id="IPR004042">
    <property type="entry name" value="Intein_endonuc_central"/>
</dbReference>
<dbReference type="EMBL" id="SHKL01000001">
    <property type="protein sequence ID" value="RZT87609.1"/>
    <property type="molecule type" value="Genomic_DNA"/>
</dbReference>
<evidence type="ECO:0000256" key="1">
    <source>
        <dbReference type="ARBA" id="ARBA00004496"/>
    </source>
</evidence>
<comment type="caution">
    <text evidence="9">The sequence shown here is derived from an EMBL/GenBank/DDBJ whole genome shotgun (WGS) entry which is preliminary data.</text>
</comment>
<dbReference type="Proteomes" id="UP000291591">
    <property type="component" value="Unassembled WGS sequence"/>
</dbReference>